<evidence type="ECO:0000313" key="1">
    <source>
        <dbReference type="EMBL" id="GES19638.1"/>
    </source>
</evidence>
<comment type="caution">
    <text evidence="1">The sequence shown here is derived from an EMBL/GenBank/DDBJ whole genome shotgun (WGS) entry which is preliminary data.</text>
</comment>
<dbReference type="AlphaFoldDB" id="A0A5M3XN70"/>
<sequence length="65" mass="6979">MAPSGRSRAGGWREGYRSEGVPRFLAPLRGTRGSKIKILERASHAQLYARANLALGGADQGDLRA</sequence>
<reference evidence="1 2" key="1">
    <citation type="submission" date="2019-10" db="EMBL/GenBank/DDBJ databases">
        <title>Whole genome shotgun sequence of Acrocarpospora pleiomorpha NBRC 16267.</title>
        <authorList>
            <person name="Ichikawa N."/>
            <person name="Kimura A."/>
            <person name="Kitahashi Y."/>
            <person name="Komaki H."/>
            <person name="Oguchi A."/>
        </authorList>
    </citation>
    <scope>NUCLEOTIDE SEQUENCE [LARGE SCALE GENOMIC DNA]</scope>
    <source>
        <strain evidence="1 2">NBRC 16267</strain>
    </source>
</reference>
<gene>
    <name evidence="1" type="ORF">Aple_025340</name>
</gene>
<evidence type="ECO:0000313" key="2">
    <source>
        <dbReference type="Proteomes" id="UP000377595"/>
    </source>
</evidence>
<name>A0A5M3XN70_9ACTN</name>
<accession>A0A5M3XN70</accession>
<organism evidence="1 2">
    <name type="scientific">Acrocarpospora pleiomorpha</name>
    <dbReference type="NCBI Taxonomy" id="90975"/>
    <lineage>
        <taxon>Bacteria</taxon>
        <taxon>Bacillati</taxon>
        <taxon>Actinomycetota</taxon>
        <taxon>Actinomycetes</taxon>
        <taxon>Streptosporangiales</taxon>
        <taxon>Streptosporangiaceae</taxon>
        <taxon>Acrocarpospora</taxon>
    </lineage>
</organism>
<dbReference type="EMBL" id="BLAF01000013">
    <property type="protein sequence ID" value="GES19638.1"/>
    <property type="molecule type" value="Genomic_DNA"/>
</dbReference>
<protein>
    <submittedName>
        <fullName evidence="1">Uncharacterized protein</fullName>
    </submittedName>
</protein>
<proteinExistence type="predicted"/>
<dbReference type="Proteomes" id="UP000377595">
    <property type="component" value="Unassembled WGS sequence"/>
</dbReference>
<keyword evidence="2" id="KW-1185">Reference proteome</keyword>